<dbReference type="Pfam" id="PF01648">
    <property type="entry name" value="ACPS"/>
    <property type="match status" value="1"/>
</dbReference>
<dbReference type="EC" id="2.7.8.7" evidence="1"/>
<evidence type="ECO:0000313" key="5">
    <source>
        <dbReference type="Proteomes" id="UP000663760"/>
    </source>
</evidence>
<sequence length="324" mass="36412">MFFRGPMSIQSDIFSRRLLVPRPLAKMPLPSSRETHLWYVLPDEVKSPLLLNQYLELLSPTERDNALRMNGDNLQKGALLSRTLLRTTLARYTDHKASPRSLEFVINRFGKPEVQWPCDGNWIPPPLHFNVSHTSSLIACAVTADIPIGLDVLEKHRQLKSNILSFARRYFAPSEVEFLSSFTDPETRRREFLKLWTLKEAYVKALGRGFSGAPFRHFAIQFKAGATEESTDPNSDVHPEIALSIEPSGDAQLLTADWQFALFELASSHHAAICVKKSGEMNDPTTGEDPLRLKVWKVVPSVSEEFVSGTDQVLTINGILNSQG</sequence>
<dbReference type="OrthoDB" id="26719at2759"/>
<organism evidence="4 5">
    <name type="scientific">Spirodela intermedia</name>
    <name type="common">Intermediate duckweed</name>
    <dbReference type="NCBI Taxonomy" id="51605"/>
    <lineage>
        <taxon>Eukaryota</taxon>
        <taxon>Viridiplantae</taxon>
        <taxon>Streptophyta</taxon>
        <taxon>Embryophyta</taxon>
        <taxon>Tracheophyta</taxon>
        <taxon>Spermatophyta</taxon>
        <taxon>Magnoliopsida</taxon>
        <taxon>Liliopsida</taxon>
        <taxon>Araceae</taxon>
        <taxon>Lemnoideae</taxon>
        <taxon>Spirodela</taxon>
    </lineage>
</organism>
<dbReference type="InterPro" id="IPR008278">
    <property type="entry name" value="4-PPantetheinyl_Trfase_dom"/>
</dbReference>
<name>A0A7I8LEF0_SPIIN</name>
<dbReference type="PANTHER" id="PTHR12215">
    <property type="entry name" value="PHOSPHOPANTETHEINE TRANSFERASE"/>
    <property type="match status" value="1"/>
</dbReference>
<proteinExistence type="predicted"/>
<evidence type="ECO:0000259" key="3">
    <source>
        <dbReference type="Pfam" id="PF01648"/>
    </source>
</evidence>
<dbReference type="FunFam" id="3.90.470.20:FF:000010">
    <property type="entry name" value="L-aminoadipate-semialdehyde dehydrogenase-phosphopantetheinyl transferase"/>
    <property type="match status" value="1"/>
</dbReference>
<reference evidence="4" key="1">
    <citation type="submission" date="2020-02" db="EMBL/GenBank/DDBJ databases">
        <authorList>
            <person name="Scholz U."/>
            <person name="Mascher M."/>
            <person name="Fiebig A."/>
        </authorList>
    </citation>
    <scope>NUCLEOTIDE SEQUENCE</scope>
</reference>
<dbReference type="GO" id="GO:0000287">
    <property type="term" value="F:magnesium ion binding"/>
    <property type="evidence" value="ECO:0007669"/>
    <property type="project" value="InterPro"/>
</dbReference>
<dbReference type="GO" id="GO:0005829">
    <property type="term" value="C:cytosol"/>
    <property type="evidence" value="ECO:0007669"/>
    <property type="project" value="TreeGrafter"/>
</dbReference>
<evidence type="ECO:0000313" key="4">
    <source>
        <dbReference type="EMBL" id="CAA7408192.1"/>
    </source>
</evidence>
<feature type="domain" description="4'-phosphopantetheinyl transferase" evidence="3">
    <location>
        <begin position="147"/>
        <end position="229"/>
    </location>
</feature>
<dbReference type="InterPro" id="IPR037143">
    <property type="entry name" value="4-PPantetheinyl_Trfase_dom_sf"/>
</dbReference>
<dbReference type="GO" id="GO:0019878">
    <property type="term" value="P:lysine biosynthetic process via aminoadipic acid"/>
    <property type="evidence" value="ECO:0007669"/>
    <property type="project" value="TreeGrafter"/>
</dbReference>
<dbReference type="PANTHER" id="PTHR12215:SF15">
    <property type="entry name" value="4'-PHOSPHOPANTETHEINYL TRANSFERASE SUPERFAMILY-RELATED"/>
    <property type="match status" value="1"/>
</dbReference>
<dbReference type="SUPFAM" id="SSF56214">
    <property type="entry name" value="4'-phosphopantetheinyl transferase"/>
    <property type="match status" value="2"/>
</dbReference>
<dbReference type="InterPro" id="IPR050559">
    <property type="entry name" value="P-Pant_transferase_sf"/>
</dbReference>
<accession>A0A7I8LEF0</accession>
<dbReference type="AlphaFoldDB" id="A0A7I8LEF0"/>
<protein>
    <recommendedName>
        <fullName evidence="1">holo-[acyl-carrier-protein] synthase</fullName>
        <ecNumber evidence="1">2.7.8.7</ecNumber>
    </recommendedName>
</protein>
<evidence type="ECO:0000256" key="1">
    <source>
        <dbReference type="ARBA" id="ARBA00013172"/>
    </source>
</evidence>
<evidence type="ECO:0000256" key="2">
    <source>
        <dbReference type="ARBA" id="ARBA00022679"/>
    </source>
</evidence>
<gene>
    <name evidence="4" type="ORF">SI8410_14018870</name>
</gene>
<keyword evidence="5" id="KW-1185">Reference proteome</keyword>
<dbReference type="Gene3D" id="3.90.470.20">
    <property type="entry name" value="4'-phosphopantetheinyl transferase domain"/>
    <property type="match status" value="2"/>
</dbReference>
<dbReference type="GO" id="GO:0008897">
    <property type="term" value="F:holo-[acyl-carrier-protein] synthase activity"/>
    <property type="evidence" value="ECO:0007669"/>
    <property type="project" value="UniProtKB-EC"/>
</dbReference>
<dbReference type="Proteomes" id="UP000663760">
    <property type="component" value="Chromosome 14"/>
</dbReference>
<dbReference type="EMBL" id="LR746277">
    <property type="protein sequence ID" value="CAA7408192.1"/>
    <property type="molecule type" value="Genomic_DNA"/>
</dbReference>
<keyword evidence="2" id="KW-0808">Transferase</keyword>